<name>A0ABN7B0Y3_9HEMI</name>
<keyword evidence="2" id="KW-1185">Reference proteome</keyword>
<dbReference type="EMBL" id="AP028916">
    <property type="protein sequence ID" value="BES97444.1"/>
    <property type="molecule type" value="Genomic_DNA"/>
</dbReference>
<sequence length="98" mass="10630">MYSLFGVLQRTTPPMLLASPRPPTPGANKYPSSVRLQDACAAGRPFDHQVTTATTATHNSEAIRSAEHLLTRSCMANANLACPRGDFNRRACETIMVV</sequence>
<accession>A0ABN7B0Y3</accession>
<reference evidence="1 2" key="1">
    <citation type="submission" date="2023-09" db="EMBL/GenBank/DDBJ databases">
        <title>Nesidiocoris tenuis whole genome shotgun sequence.</title>
        <authorList>
            <person name="Shibata T."/>
            <person name="Shimoda M."/>
            <person name="Kobayashi T."/>
            <person name="Uehara T."/>
        </authorList>
    </citation>
    <scope>NUCLEOTIDE SEQUENCE [LARGE SCALE GENOMIC DNA]</scope>
    <source>
        <strain evidence="1 2">Japan</strain>
    </source>
</reference>
<evidence type="ECO:0000313" key="2">
    <source>
        <dbReference type="Proteomes" id="UP001307889"/>
    </source>
</evidence>
<protein>
    <submittedName>
        <fullName evidence="1">Uncharacterized protein</fullName>
    </submittedName>
</protein>
<proteinExistence type="predicted"/>
<dbReference type="Proteomes" id="UP001307889">
    <property type="component" value="Chromosome 8"/>
</dbReference>
<gene>
    <name evidence="1" type="ORF">NTJ_10258</name>
</gene>
<evidence type="ECO:0000313" key="1">
    <source>
        <dbReference type="EMBL" id="BES97444.1"/>
    </source>
</evidence>
<organism evidence="1 2">
    <name type="scientific">Nesidiocoris tenuis</name>
    <dbReference type="NCBI Taxonomy" id="355587"/>
    <lineage>
        <taxon>Eukaryota</taxon>
        <taxon>Metazoa</taxon>
        <taxon>Ecdysozoa</taxon>
        <taxon>Arthropoda</taxon>
        <taxon>Hexapoda</taxon>
        <taxon>Insecta</taxon>
        <taxon>Pterygota</taxon>
        <taxon>Neoptera</taxon>
        <taxon>Paraneoptera</taxon>
        <taxon>Hemiptera</taxon>
        <taxon>Heteroptera</taxon>
        <taxon>Panheteroptera</taxon>
        <taxon>Cimicomorpha</taxon>
        <taxon>Miridae</taxon>
        <taxon>Dicyphina</taxon>
        <taxon>Nesidiocoris</taxon>
    </lineage>
</organism>